<dbReference type="Gene3D" id="1.25.40.1010">
    <property type="match status" value="1"/>
</dbReference>
<dbReference type="PANTHER" id="PTHR22767:SF2">
    <property type="entry name" value="N(ALPHA)-ACETYLTRANSFERASE 15_16, ISOFORM A"/>
    <property type="match status" value="1"/>
</dbReference>
<dbReference type="PANTHER" id="PTHR22767">
    <property type="entry name" value="N-TERMINAL ACETYLTRANSFERASE-RELATED"/>
    <property type="match status" value="1"/>
</dbReference>
<dbReference type="EMBL" id="KZ992896">
    <property type="protein sequence ID" value="RKP06374.1"/>
    <property type="molecule type" value="Genomic_DNA"/>
</dbReference>
<evidence type="ECO:0000256" key="1">
    <source>
        <dbReference type="ARBA" id="ARBA00022737"/>
    </source>
</evidence>
<dbReference type="InterPro" id="IPR019734">
    <property type="entry name" value="TPR_rpt"/>
</dbReference>
<dbReference type="InterPro" id="IPR021183">
    <property type="entry name" value="NatA_aux_su"/>
</dbReference>
<dbReference type="Proteomes" id="UP000271241">
    <property type="component" value="Unassembled WGS sequence"/>
</dbReference>
<dbReference type="InterPro" id="IPR011990">
    <property type="entry name" value="TPR-like_helical_dom_sf"/>
</dbReference>
<keyword evidence="1" id="KW-0677">Repeat</keyword>
<feature type="repeat" description="TPR" evidence="3">
    <location>
        <begin position="80"/>
        <end position="113"/>
    </location>
</feature>
<dbReference type="SUPFAM" id="SSF48452">
    <property type="entry name" value="TPR-like"/>
    <property type="match status" value="1"/>
</dbReference>
<dbReference type="SMART" id="SM00028">
    <property type="entry name" value="TPR"/>
    <property type="match status" value="5"/>
</dbReference>
<evidence type="ECO:0000313" key="5">
    <source>
        <dbReference type="Proteomes" id="UP000271241"/>
    </source>
</evidence>
<evidence type="ECO:0000313" key="4">
    <source>
        <dbReference type="EMBL" id="RKP06374.1"/>
    </source>
</evidence>
<organism evidence="4 5">
    <name type="scientific">Thamnocephalis sphaerospora</name>
    <dbReference type="NCBI Taxonomy" id="78915"/>
    <lineage>
        <taxon>Eukaryota</taxon>
        <taxon>Fungi</taxon>
        <taxon>Fungi incertae sedis</taxon>
        <taxon>Zoopagomycota</taxon>
        <taxon>Zoopagomycotina</taxon>
        <taxon>Zoopagomycetes</taxon>
        <taxon>Zoopagales</taxon>
        <taxon>Sigmoideomycetaceae</taxon>
        <taxon>Thamnocephalis</taxon>
    </lineage>
</organism>
<gene>
    <name evidence="4" type="ORF">THASP1DRAFT_18578</name>
</gene>
<accession>A0A4P9XKN3</accession>
<dbReference type="OrthoDB" id="10263032at2759"/>
<keyword evidence="5" id="KW-1185">Reference proteome</keyword>
<dbReference type="Pfam" id="PF12569">
    <property type="entry name" value="NatA_aux_su"/>
    <property type="match status" value="1"/>
</dbReference>
<sequence length="596" mass="68810">MIPGHRELASREAAQFKGLLRFFEHRQYKRGLKSAEQILKKSPEHGETLAMKGLFLSNLDRKEEGYECVRKGLKNDLTSHICWHVYGLLYRADKEYEEATKCYRNALKFDKNNMQILRDLALLQIQMRNYEGYAETRDLLLQLNSHNRMFWIGFAIAFQLNGDHDLAIRVLKTYEDSMKIAPPKGDYEHSELLLYRNTLYEESGDLEGALADLDAIEDRVCDPISVLEKRGNLLQKLGQLGKAKATYRRLIDENPECRDYLVGYFACFGFPADVTEDARSKQIVEECALLADHHSRANLLRRFPLDYLHGDAFRTRASAYVRTMLRKGVPSLFVNLKPLYADSERAAIIEDIMLAQQKSLKENSTLVGEDIKEPPTTYLWTQYYLAQHYDRKGDIECALALVNETIAHTPTLVELYMTKARILKHAGDLDGAAEVMNEARQLDLQDRCVISKCTKYLIRSNRIEEAEKTIGLFTRPDIKDPIKDLIDMQCLWFAKETAHGYIRQNKIGRALKRLHQIEKHFDDFTDDQFDFHTYCLRKTTLRSYIRLLKFEDTLYTHPTFVDAAESAIKVTHPGLRCLFDVMFGANDMVTVLSGLV</sequence>
<dbReference type="PIRSF" id="PIRSF000422">
    <property type="entry name" value="N-terminal-AcTrfase-A_aux_su"/>
    <property type="match status" value="1"/>
</dbReference>
<dbReference type="AlphaFoldDB" id="A0A4P9XKN3"/>
<keyword evidence="4" id="KW-0675">Receptor</keyword>
<protein>
    <submittedName>
        <fullName evidence="4">NMDA receptor-regulated protein 1</fullName>
    </submittedName>
</protein>
<dbReference type="FunFam" id="1.25.40.1040:FF:000003">
    <property type="entry name" value="N-terminal acetyltransferase A, auxiliary subunit"/>
    <property type="match status" value="1"/>
</dbReference>
<name>A0A4P9XKN3_9FUNG</name>
<dbReference type="GO" id="GO:0031415">
    <property type="term" value="C:NatA complex"/>
    <property type="evidence" value="ECO:0007669"/>
    <property type="project" value="TreeGrafter"/>
</dbReference>
<evidence type="ECO:0000256" key="2">
    <source>
        <dbReference type="ARBA" id="ARBA00022803"/>
    </source>
</evidence>
<dbReference type="Gene3D" id="1.25.40.1040">
    <property type="match status" value="1"/>
</dbReference>
<proteinExistence type="predicted"/>
<dbReference type="PROSITE" id="PS50005">
    <property type="entry name" value="TPR"/>
    <property type="match status" value="1"/>
</dbReference>
<evidence type="ECO:0000256" key="3">
    <source>
        <dbReference type="PROSITE-ProRule" id="PRU00339"/>
    </source>
</evidence>
<dbReference type="Pfam" id="PF13181">
    <property type="entry name" value="TPR_8"/>
    <property type="match status" value="1"/>
</dbReference>
<keyword evidence="2 3" id="KW-0802">TPR repeat</keyword>
<dbReference type="STRING" id="78915.A0A4P9XKN3"/>
<reference evidence="5" key="1">
    <citation type="journal article" date="2018" name="Nat. Microbiol.">
        <title>Leveraging single-cell genomics to expand the fungal tree of life.</title>
        <authorList>
            <person name="Ahrendt S.R."/>
            <person name="Quandt C.A."/>
            <person name="Ciobanu D."/>
            <person name="Clum A."/>
            <person name="Salamov A."/>
            <person name="Andreopoulos B."/>
            <person name="Cheng J.F."/>
            <person name="Woyke T."/>
            <person name="Pelin A."/>
            <person name="Henrissat B."/>
            <person name="Reynolds N.K."/>
            <person name="Benny G.L."/>
            <person name="Smith M.E."/>
            <person name="James T.Y."/>
            <person name="Grigoriev I.V."/>
        </authorList>
    </citation>
    <scope>NUCLEOTIDE SEQUENCE [LARGE SCALE GENOMIC DNA]</scope>
    <source>
        <strain evidence="5">RSA 1356</strain>
    </source>
</reference>